<dbReference type="Proteomes" id="UP001595851">
    <property type="component" value="Unassembled WGS sequence"/>
</dbReference>
<dbReference type="PANTHER" id="PTHR46797:SF1">
    <property type="entry name" value="METHYLPHOSPHONATE SYNTHASE"/>
    <property type="match status" value="1"/>
</dbReference>
<evidence type="ECO:0000313" key="3">
    <source>
        <dbReference type="EMBL" id="MFC4008062.1"/>
    </source>
</evidence>
<evidence type="ECO:0000259" key="2">
    <source>
        <dbReference type="PROSITE" id="PS50943"/>
    </source>
</evidence>
<dbReference type="SUPFAM" id="SSF47413">
    <property type="entry name" value="lambda repressor-like DNA-binding domains"/>
    <property type="match status" value="1"/>
</dbReference>
<name>A0ABV8G5U7_9ACTN</name>
<proteinExistence type="predicted"/>
<dbReference type="Pfam" id="PF13560">
    <property type="entry name" value="HTH_31"/>
    <property type="match status" value="1"/>
</dbReference>
<dbReference type="RefSeq" id="WP_379528147.1">
    <property type="nucleotide sequence ID" value="NZ_JBHSBI010000005.1"/>
</dbReference>
<dbReference type="InterPro" id="IPR010982">
    <property type="entry name" value="Lambda_DNA-bd_dom_sf"/>
</dbReference>
<dbReference type="InterPro" id="IPR001387">
    <property type="entry name" value="Cro/C1-type_HTH"/>
</dbReference>
<dbReference type="PROSITE" id="PS50943">
    <property type="entry name" value="HTH_CROC1"/>
    <property type="match status" value="1"/>
</dbReference>
<feature type="domain" description="HTH cro/C1-type" evidence="2">
    <location>
        <begin position="11"/>
        <end position="66"/>
    </location>
</feature>
<evidence type="ECO:0000256" key="1">
    <source>
        <dbReference type="ARBA" id="ARBA00023125"/>
    </source>
</evidence>
<organism evidence="3 4">
    <name type="scientific">Nonomuraea purpurea</name>
    <dbReference type="NCBI Taxonomy" id="1849276"/>
    <lineage>
        <taxon>Bacteria</taxon>
        <taxon>Bacillati</taxon>
        <taxon>Actinomycetota</taxon>
        <taxon>Actinomycetes</taxon>
        <taxon>Streptosporangiales</taxon>
        <taxon>Streptosporangiaceae</taxon>
        <taxon>Nonomuraea</taxon>
    </lineage>
</organism>
<dbReference type="SMART" id="SM00530">
    <property type="entry name" value="HTH_XRE"/>
    <property type="match status" value="1"/>
</dbReference>
<keyword evidence="1" id="KW-0238">DNA-binding</keyword>
<dbReference type="InterPro" id="IPR050807">
    <property type="entry name" value="TransReg_Diox_bact_type"/>
</dbReference>
<sequence length="396" mass="42335">MKDVGTIGAALKRLRRERGLGQEALADKAQLSKDLIQKLEQGRRESCRLSSLMKLANALDVDISDLTGKRERLGTDRDGGSVLAIRDAILAPYLMPGLAGLDADDDGAPTPLSELEAAVSRSWSDYWSGDFGPLVAAVPGLITEARLTHHSVGPTAAAMVAQSYQLAACLLLHFGKTDLAAIGAERGLQAATQGEDEWQWASVVSTLAWVLMYQGRLRESEQLAAGVAARIEPSFSAPLPHLASWGNLLIAAIDTAAIAGRDVSQYVSMAAAGAERLGGLVTAYQTTFGASKVAANAVHAFTMQKNPGAALKTASRVRIEDLPPIAYGHHLLDLAQAHTDARHLHTAEARLEEARALSPVWFRHQLAAQSIVADIREQQTRPSATIRRLARAVDLD</sequence>
<dbReference type="PANTHER" id="PTHR46797">
    <property type="entry name" value="HTH-TYPE TRANSCRIPTIONAL REGULATOR"/>
    <property type="match status" value="1"/>
</dbReference>
<dbReference type="CDD" id="cd00093">
    <property type="entry name" value="HTH_XRE"/>
    <property type="match status" value="1"/>
</dbReference>
<keyword evidence="4" id="KW-1185">Reference proteome</keyword>
<reference evidence="4" key="1">
    <citation type="journal article" date="2019" name="Int. J. Syst. Evol. Microbiol.">
        <title>The Global Catalogue of Microorganisms (GCM) 10K type strain sequencing project: providing services to taxonomists for standard genome sequencing and annotation.</title>
        <authorList>
            <consortium name="The Broad Institute Genomics Platform"/>
            <consortium name="The Broad Institute Genome Sequencing Center for Infectious Disease"/>
            <person name="Wu L."/>
            <person name="Ma J."/>
        </authorList>
    </citation>
    <scope>NUCLEOTIDE SEQUENCE [LARGE SCALE GENOMIC DNA]</scope>
    <source>
        <strain evidence="4">TBRC 1276</strain>
    </source>
</reference>
<gene>
    <name evidence="3" type="ORF">ACFOY2_12580</name>
</gene>
<protein>
    <submittedName>
        <fullName evidence="3">Helix-turn-helix domain-containing protein</fullName>
    </submittedName>
</protein>
<dbReference type="Gene3D" id="1.10.260.40">
    <property type="entry name" value="lambda repressor-like DNA-binding domains"/>
    <property type="match status" value="1"/>
</dbReference>
<comment type="caution">
    <text evidence="3">The sequence shown here is derived from an EMBL/GenBank/DDBJ whole genome shotgun (WGS) entry which is preliminary data.</text>
</comment>
<dbReference type="EMBL" id="JBHSBI010000005">
    <property type="protein sequence ID" value="MFC4008062.1"/>
    <property type="molecule type" value="Genomic_DNA"/>
</dbReference>
<accession>A0ABV8G5U7</accession>
<evidence type="ECO:0000313" key="4">
    <source>
        <dbReference type="Proteomes" id="UP001595851"/>
    </source>
</evidence>